<feature type="transmembrane region" description="Helical" evidence="1">
    <location>
        <begin position="75"/>
        <end position="96"/>
    </location>
</feature>
<evidence type="ECO:0000313" key="3">
    <source>
        <dbReference type="Proteomes" id="UP000029221"/>
    </source>
</evidence>
<dbReference type="EMBL" id="BBML01000010">
    <property type="protein sequence ID" value="GAK98226.1"/>
    <property type="molecule type" value="Genomic_DNA"/>
</dbReference>
<sequence>MTRAEQLAFCNQCVNRKMDLEKGMLCSFTNERANFDPVCEKYEKDPTYINRTTPEEAGLQITSQQFEKLKTEQNLPLGITAALITGIVGSILWALITNSTGYQIGYMAVAIGFAVGFANRVAGKGVEQYFGIIGASIALLSCVVGNFLSIIGMIADSEGLGYMETLSLFDWSLFFPIMAETFSVMDILFYGFAAYGGYKYSFRNLEPEDLQ</sequence>
<dbReference type="eggNOG" id="ENOG5030ZNE">
    <property type="taxonomic scope" value="Bacteria"/>
</dbReference>
<keyword evidence="1" id="KW-0472">Membrane</keyword>
<dbReference type="STRING" id="319236.BST91_06715"/>
<evidence type="ECO:0000313" key="2">
    <source>
        <dbReference type="EMBL" id="GAK98226.1"/>
    </source>
</evidence>
<dbReference type="Proteomes" id="UP000029221">
    <property type="component" value="Unassembled WGS sequence"/>
</dbReference>
<accession>A0A090QRV3</accession>
<evidence type="ECO:0000256" key="1">
    <source>
        <dbReference type="SAM" id="Phobius"/>
    </source>
</evidence>
<gene>
    <name evidence="2" type="ORF">JCM19294_860</name>
</gene>
<feature type="transmembrane region" description="Helical" evidence="1">
    <location>
        <begin position="102"/>
        <end position="122"/>
    </location>
</feature>
<keyword evidence="1" id="KW-0812">Transmembrane</keyword>
<reference evidence="2" key="1">
    <citation type="journal article" date="2014" name="Genome Announc.">
        <title>Draft Genome Sequences of Marine Flavobacterium Nonlabens Strains NR17, NR24, NR27, NR32, NR33, and Ara13.</title>
        <authorList>
            <person name="Nakanishi M."/>
            <person name="Meirelles P."/>
            <person name="Suzuki R."/>
            <person name="Takatani N."/>
            <person name="Mino S."/>
            <person name="Suda W."/>
            <person name="Oshima K."/>
            <person name="Hattori M."/>
            <person name="Ohkuma M."/>
            <person name="Hosokawa M."/>
            <person name="Miyashita K."/>
            <person name="Thompson F.L."/>
            <person name="Niwa A."/>
            <person name="Sawabe T."/>
            <person name="Sawabe T."/>
        </authorList>
    </citation>
    <scope>NUCLEOTIDE SEQUENCE [LARGE SCALE GENOMIC DNA]</scope>
    <source>
        <strain evidence="2">JCM 19294</strain>
    </source>
</reference>
<keyword evidence="3" id="KW-1185">Reference proteome</keyword>
<feature type="transmembrane region" description="Helical" evidence="1">
    <location>
        <begin position="129"/>
        <end position="154"/>
    </location>
</feature>
<comment type="caution">
    <text evidence="2">The sequence shown here is derived from an EMBL/GenBank/DDBJ whole genome shotgun (WGS) entry which is preliminary data.</text>
</comment>
<name>A0A090QRV3_9FLAO</name>
<organism evidence="2 3">
    <name type="scientific">Nonlabens tegetincola</name>
    <dbReference type="NCBI Taxonomy" id="323273"/>
    <lineage>
        <taxon>Bacteria</taxon>
        <taxon>Pseudomonadati</taxon>
        <taxon>Bacteroidota</taxon>
        <taxon>Flavobacteriia</taxon>
        <taxon>Flavobacteriales</taxon>
        <taxon>Flavobacteriaceae</taxon>
        <taxon>Nonlabens</taxon>
    </lineage>
</organism>
<dbReference type="AlphaFoldDB" id="A0A090QRV3"/>
<proteinExistence type="predicted"/>
<dbReference type="RefSeq" id="WP_042280427.1">
    <property type="nucleotide sequence ID" value="NZ_BBML01000010.1"/>
</dbReference>
<protein>
    <submittedName>
        <fullName evidence="2">Uncharacterized protein</fullName>
    </submittedName>
</protein>
<keyword evidence="1" id="KW-1133">Transmembrane helix</keyword>
<feature type="transmembrane region" description="Helical" evidence="1">
    <location>
        <begin position="174"/>
        <end position="195"/>
    </location>
</feature>